<dbReference type="AlphaFoldDB" id="A0A845Q754"/>
<dbReference type="Proteomes" id="UP000470384">
    <property type="component" value="Unassembled WGS sequence"/>
</dbReference>
<protein>
    <submittedName>
        <fullName evidence="2">DUF1330 domain-containing protein</fullName>
    </submittedName>
</protein>
<dbReference type="GeneID" id="300656422"/>
<proteinExistence type="predicted"/>
<evidence type="ECO:0000259" key="1">
    <source>
        <dbReference type="Pfam" id="PF07045"/>
    </source>
</evidence>
<dbReference type="EMBL" id="WXYQ01000001">
    <property type="protein sequence ID" value="NBG94365.1"/>
    <property type="molecule type" value="Genomic_DNA"/>
</dbReference>
<dbReference type="PANTHER" id="PTHR40257:SF1">
    <property type="entry name" value="DUF1330 DOMAIN-CONTAINING PROTEIN"/>
    <property type="match status" value="1"/>
</dbReference>
<evidence type="ECO:0000313" key="2">
    <source>
        <dbReference type="EMBL" id="NBG94365.1"/>
    </source>
</evidence>
<dbReference type="OrthoDB" id="8909581at2"/>
<sequence length="141" mass="15517">MKVENRVMPDENQIKAMMNDPGPDGPIVMVNLLKFRDKAAYNDGSDADLSGREAYARYGAGVAPLIEKHGGRLIFAGPVTFLTLGFAEEKWDQIALVEYPNRKALFDMSTSEAYQAISHHRDAGLEGQLNIETTPDFVLGS</sequence>
<dbReference type="Pfam" id="PF07045">
    <property type="entry name" value="DUF1330"/>
    <property type="match status" value="1"/>
</dbReference>
<keyword evidence="3" id="KW-1185">Reference proteome</keyword>
<accession>A0A845Q754</accession>
<dbReference type="SUPFAM" id="SSF54909">
    <property type="entry name" value="Dimeric alpha+beta barrel"/>
    <property type="match status" value="1"/>
</dbReference>
<evidence type="ECO:0000313" key="3">
    <source>
        <dbReference type="Proteomes" id="UP000470384"/>
    </source>
</evidence>
<organism evidence="2 3">
    <name type="scientific">Pyruvatibacter mobilis</name>
    <dbReference type="NCBI Taxonomy" id="1712261"/>
    <lineage>
        <taxon>Bacteria</taxon>
        <taxon>Pseudomonadati</taxon>
        <taxon>Pseudomonadota</taxon>
        <taxon>Alphaproteobacteria</taxon>
        <taxon>Hyphomicrobiales</taxon>
        <taxon>Parvibaculaceae</taxon>
        <taxon>Pyruvatibacter</taxon>
    </lineage>
</organism>
<comment type="caution">
    <text evidence="2">The sequence shown here is derived from an EMBL/GenBank/DDBJ whole genome shotgun (WGS) entry which is preliminary data.</text>
</comment>
<gene>
    <name evidence="2" type="ORF">GTQ45_01305</name>
</gene>
<dbReference type="InterPro" id="IPR011008">
    <property type="entry name" value="Dimeric_a/b-barrel"/>
</dbReference>
<dbReference type="InterPro" id="IPR010753">
    <property type="entry name" value="DUF1330"/>
</dbReference>
<feature type="domain" description="DUF1330" evidence="1">
    <location>
        <begin position="49"/>
        <end position="129"/>
    </location>
</feature>
<dbReference type="RefSeq" id="WP_160586477.1">
    <property type="nucleotide sequence ID" value="NZ_BMHN01000001.1"/>
</dbReference>
<reference evidence="2 3" key="1">
    <citation type="journal article" date="2016" name="Int. J. Syst. Evol. Microbiol.">
        <title>Pyruvatibacter mobilis gen. nov., sp. nov., a marine bacterium from the culture broth of Picochlorum sp. 122.</title>
        <authorList>
            <person name="Wang G."/>
            <person name="Tang M."/>
            <person name="Wu H."/>
            <person name="Dai S."/>
            <person name="Li T."/>
            <person name="Chen C."/>
            <person name="He H."/>
            <person name="Fan J."/>
            <person name="Xiang W."/>
            <person name="Li X."/>
        </authorList>
    </citation>
    <scope>NUCLEOTIDE SEQUENCE [LARGE SCALE GENOMIC DNA]</scope>
    <source>
        <strain evidence="2 3">GYP-11</strain>
    </source>
</reference>
<dbReference type="PANTHER" id="PTHR40257">
    <property type="match status" value="1"/>
</dbReference>
<dbReference type="Gene3D" id="3.30.70.100">
    <property type="match status" value="1"/>
</dbReference>
<name>A0A845Q754_9HYPH</name>